<dbReference type="InterPro" id="IPR005546">
    <property type="entry name" value="Autotransporte_beta"/>
</dbReference>
<dbReference type="GO" id="GO:0019867">
    <property type="term" value="C:outer membrane"/>
    <property type="evidence" value="ECO:0007669"/>
    <property type="project" value="InterPro"/>
</dbReference>
<dbReference type="AlphaFoldDB" id="A0A3G9GMH1"/>
<dbReference type="EMBL" id="AP018823">
    <property type="protein sequence ID" value="BBF87659.1"/>
    <property type="molecule type" value="Genomic_DNA"/>
</dbReference>
<evidence type="ECO:0000259" key="1">
    <source>
        <dbReference type="PROSITE" id="PS51208"/>
    </source>
</evidence>
<evidence type="ECO:0000313" key="3">
    <source>
        <dbReference type="Proteomes" id="UP000198290"/>
    </source>
</evidence>
<dbReference type="InterPro" id="IPR006315">
    <property type="entry name" value="OM_autotransptr_brl_dom"/>
</dbReference>
<dbReference type="Pfam" id="PF03797">
    <property type="entry name" value="Autotransporter"/>
    <property type="match status" value="1"/>
</dbReference>
<dbReference type="SUPFAM" id="SSF103515">
    <property type="entry name" value="Autotransporter"/>
    <property type="match status" value="1"/>
</dbReference>
<dbReference type="Proteomes" id="UP000198290">
    <property type="component" value="Chromosome"/>
</dbReference>
<dbReference type="PROSITE" id="PS51208">
    <property type="entry name" value="AUTOTRANSPORTER"/>
    <property type="match status" value="1"/>
</dbReference>
<reference evidence="3" key="3">
    <citation type="journal article" date="2017" name="Plant Physiol. Biochem.">
        <title>Differential oxidative and antioxidative response of duckweed Lemna minor toward plant growth promoting/inhibiting bacteria.</title>
        <authorList>
            <person name="Ishizawa H."/>
            <person name="Kuroda M."/>
            <person name="Morikawa M."/>
            <person name="Ike M."/>
        </authorList>
    </citation>
    <scope>NUCLEOTIDE SEQUENCE [LARGE SCALE GENOMIC DNA]</scope>
    <source>
        <strain evidence="3">H3</strain>
    </source>
</reference>
<proteinExistence type="predicted"/>
<dbReference type="NCBIfam" id="TIGR01414">
    <property type="entry name" value="autotrans_barl"/>
    <property type="match status" value="1"/>
</dbReference>
<reference evidence="2 3" key="2">
    <citation type="journal article" date="2017" name="Genome Announc.">
        <title>Draft genome sequence of Aquitalea magnusonii strain H3, a plant growth-promoting bacterium of duckweed Lemna minor.</title>
        <authorList>
            <person name="Ishizawa H."/>
            <person name="Kuroda M."/>
            <person name="Ike M."/>
        </authorList>
    </citation>
    <scope>NUCLEOTIDE SEQUENCE [LARGE SCALE GENOMIC DNA]</scope>
    <source>
        <strain evidence="2 3">H3</strain>
    </source>
</reference>
<sequence length="315" mass="33476">MPVLTGAASQAVQAASTAVNQVIVGRLNTQRGQSSGDTFYTDKNVWLKPFGSRADQADTDGVSGYKANIFGLAGGVDGKLNSKLRLGAAFSYARSDVDSNASAPQSLNVDSYQLIGYGSYDLNERTALDFQADIGQNKNESSRTLSFASNVAKANYDSWTVHTGLSLSRSYALSENNSLIPSVRVDYTRIRADGYQESGAGSLNLNVGTQNTEALVFGVDGKLVSKLNDKLTLSTSIGVGYDAMSKQNAITSAYAGAPTAAFTTTGINPSPWLGRGALGLAYKTKNGLEITGRYDLEYRQSYLGQTVSLNLNMPF</sequence>
<protein>
    <recommendedName>
        <fullName evidence="1">Autotransporter domain-containing protein</fullName>
    </recommendedName>
</protein>
<dbReference type="KEGG" id="amah:DLM_4085"/>
<dbReference type="SMART" id="SM00869">
    <property type="entry name" value="Autotransporter"/>
    <property type="match status" value="1"/>
</dbReference>
<accession>A0A3G9GMH1</accession>
<reference evidence="3" key="1">
    <citation type="journal article" date="2017" name="Biotechnol. Biofuels">
        <title>Evaluation of environmental bacterial communities as a factor affecting the growth of duckweed Lemna minor.</title>
        <authorList>
            <person name="Ishizawa H."/>
            <person name="Kuroda M."/>
            <person name="Morikawa M."/>
            <person name="Ike M."/>
        </authorList>
    </citation>
    <scope>NUCLEOTIDE SEQUENCE [LARGE SCALE GENOMIC DNA]</scope>
    <source>
        <strain evidence="3">H3</strain>
    </source>
</reference>
<organism evidence="2 3">
    <name type="scientific">Aquitalea magnusonii</name>
    <dbReference type="NCBI Taxonomy" id="332411"/>
    <lineage>
        <taxon>Bacteria</taxon>
        <taxon>Pseudomonadati</taxon>
        <taxon>Pseudomonadota</taxon>
        <taxon>Betaproteobacteria</taxon>
        <taxon>Neisseriales</taxon>
        <taxon>Chromobacteriaceae</taxon>
        <taxon>Aquitalea</taxon>
    </lineage>
</organism>
<gene>
    <name evidence="2" type="ORF">DLM_4085</name>
</gene>
<evidence type="ECO:0000313" key="2">
    <source>
        <dbReference type="EMBL" id="BBF87659.1"/>
    </source>
</evidence>
<dbReference type="Gene3D" id="2.40.128.130">
    <property type="entry name" value="Autotransporter beta-domain"/>
    <property type="match status" value="1"/>
</dbReference>
<keyword evidence="3" id="KW-1185">Reference proteome</keyword>
<dbReference type="InterPro" id="IPR036709">
    <property type="entry name" value="Autotransporte_beta_dom_sf"/>
</dbReference>
<name>A0A3G9GMH1_9NEIS</name>
<feature type="domain" description="Autotransporter" evidence="1">
    <location>
        <begin position="38"/>
        <end position="315"/>
    </location>
</feature>